<feature type="transmembrane region" description="Helical" evidence="5">
    <location>
        <begin position="42"/>
        <end position="61"/>
    </location>
</feature>
<evidence type="ECO:0000313" key="6">
    <source>
        <dbReference type="EMBL" id="PWK56926.1"/>
    </source>
</evidence>
<keyword evidence="2 5" id="KW-0812">Transmembrane</keyword>
<dbReference type="AlphaFoldDB" id="A0A316GA87"/>
<keyword evidence="6" id="KW-0489">Methyltransferase</keyword>
<name>A0A316GA87_9RHOB</name>
<evidence type="ECO:0000313" key="7">
    <source>
        <dbReference type="Proteomes" id="UP000245390"/>
    </source>
</evidence>
<keyword evidence="7" id="KW-1185">Reference proteome</keyword>
<reference evidence="6 7" key="1">
    <citation type="submission" date="2018-05" db="EMBL/GenBank/DDBJ databases">
        <title>Genomic Encyclopedia of Type Strains, Phase IV (KMG-IV): sequencing the most valuable type-strain genomes for metagenomic binning, comparative biology and taxonomic classification.</title>
        <authorList>
            <person name="Goeker M."/>
        </authorList>
    </citation>
    <scope>NUCLEOTIDE SEQUENCE [LARGE SCALE GENOMIC DNA]</scope>
    <source>
        <strain evidence="6 7">DSM 103371</strain>
    </source>
</reference>
<dbReference type="InterPro" id="IPR007318">
    <property type="entry name" value="Phopholipid_MeTrfase"/>
</dbReference>
<dbReference type="GO" id="GO:0012505">
    <property type="term" value="C:endomembrane system"/>
    <property type="evidence" value="ECO:0007669"/>
    <property type="project" value="UniProtKB-SubCell"/>
</dbReference>
<gene>
    <name evidence="6" type="ORF">C8D95_103160</name>
</gene>
<evidence type="ECO:0000256" key="3">
    <source>
        <dbReference type="ARBA" id="ARBA00022989"/>
    </source>
</evidence>
<dbReference type="EMBL" id="QGGV01000003">
    <property type="protein sequence ID" value="PWK56926.1"/>
    <property type="molecule type" value="Genomic_DNA"/>
</dbReference>
<accession>A0A316GA87</accession>
<dbReference type="GO" id="GO:0008168">
    <property type="term" value="F:methyltransferase activity"/>
    <property type="evidence" value="ECO:0007669"/>
    <property type="project" value="UniProtKB-KW"/>
</dbReference>
<evidence type="ECO:0000256" key="2">
    <source>
        <dbReference type="ARBA" id="ARBA00022692"/>
    </source>
</evidence>
<evidence type="ECO:0000256" key="5">
    <source>
        <dbReference type="SAM" id="Phobius"/>
    </source>
</evidence>
<dbReference type="RefSeq" id="WP_164721633.1">
    <property type="nucleotide sequence ID" value="NZ_CP034588.1"/>
</dbReference>
<sequence>MTDDHPLIAFPPPLAFAAALAATWLLSRYLPLGVLGRDVSGIGWVVMAAGLALAATGALTFRRRGTNVNPYKPALGIVATGPYRFTRNPMYLGMIVFTAGFGLTLVTLWGPIVAVGLGILLDVFVVRREEAYLSAKFGSDYTALCDRTRRWL</sequence>
<organism evidence="6 7">
    <name type="scientific">Silicimonas algicola</name>
    <dbReference type="NCBI Taxonomy" id="1826607"/>
    <lineage>
        <taxon>Bacteria</taxon>
        <taxon>Pseudomonadati</taxon>
        <taxon>Pseudomonadota</taxon>
        <taxon>Alphaproteobacteria</taxon>
        <taxon>Rhodobacterales</taxon>
        <taxon>Paracoccaceae</taxon>
    </lineage>
</organism>
<dbReference type="Pfam" id="PF04191">
    <property type="entry name" value="PEMT"/>
    <property type="match status" value="1"/>
</dbReference>
<proteinExistence type="predicted"/>
<comment type="caution">
    <text evidence="6">The sequence shown here is derived from an EMBL/GenBank/DDBJ whole genome shotgun (WGS) entry which is preliminary data.</text>
</comment>
<feature type="transmembrane region" description="Helical" evidence="5">
    <location>
        <begin position="7"/>
        <end position="30"/>
    </location>
</feature>
<evidence type="ECO:0000256" key="4">
    <source>
        <dbReference type="ARBA" id="ARBA00023136"/>
    </source>
</evidence>
<keyword evidence="3 5" id="KW-1133">Transmembrane helix</keyword>
<keyword evidence="4 5" id="KW-0472">Membrane</keyword>
<evidence type="ECO:0000256" key="1">
    <source>
        <dbReference type="ARBA" id="ARBA00004127"/>
    </source>
</evidence>
<comment type="subcellular location">
    <subcellularLocation>
        <location evidence="1">Endomembrane system</location>
        <topology evidence="1">Multi-pass membrane protein</topology>
    </subcellularLocation>
</comment>
<dbReference type="Proteomes" id="UP000245390">
    <property type="component" value="Unassembled WGS sequence"/>
</dbReference>
<keyword evidence="6" id="KW-0808">Transferase</keyword>
<dbReference type="GO" id="GO:0032259">
    <property type="term" value="P:methylation"/>
    <property type="evidence" value="ECO:0007669"/>
    <property type="project" value="UniProtKB-KW"/>
</dbReference>
<protein>
    <submittedName>
        <fullName evidence="6">Protein-S-isoprenylcysteine O-methyltransferase Ste14</fullName>
    </submittedName>
</protein>
<feature type="transmembrane region" description="Helical" evidence="5">
    <location>
        <begin position="91"/>
        <end position="121"/>
    </location>
</feature>
<dbReference type="Gene3D" id="1.20.120.1630">
    <property type="match status" value="1"/>
</dbReference>